<keyword evidence="3" id="KW-1185">Reference proteome</keyword>
<evidence type="ECO:0000313" key="3">
    <source>
        <dbReference type="Proteomes" id="UP000243308"/>
    </source>
</evidence>
<organism evidence="2 3">
    <name type="scientific">Podila verticillata NRRL 6337</name>
    <dbReference type="NCBI Taxonomy" id="1069443"/>
    <lineage>
        <taxon>Eukaryota</taxon>
        <taxon>Fungi</taxon>
        <taxon>Fungi incertae sedis</taxon>
        <taxon>Mucoromycota</taxon>
        <taxon>Mortierellomycotina</taxon>
        <taxon>Mortierellomycetes</taxon>
        <taxon>Mortierellales</taxon>
        <taxon>Mortierellaceae</taxon>
        <taxon>Podila</taxon>
    </lineage>
</organism>
<dbReference type="AlphaFoldDB" id="A0A086VL63"/>
<dbReference type="OrthoDB" id="10618557at2759"/>
<feature type="transmembrane region" description="Helical" evidence="1">
    <location>
        <begin position="145"/>
        <end position="165"/>
    </location>
</feature>
<feature type="transmembrane region" description="Helical" evidence="1">
    <location>
        <begin position="121"/>
        <end position="139"/>
    </location>
</feature>
<keyword evidence="1" id="KW-0812">Transmembrane</keyword>
<sequence>MLLLGIITLVITIPLASTYLSTILIHRIAFLILLFSASASGIDILGGLFQTSIFQTGLLLLPFSLNNKFSLNSQVRFFSSNNTPKKKSKFQRFAFGLKKGIYLELLPDNVLIFHNSVIVRIFRVIGGISFILWISKLYLKSNISLVLILPFVFIHLIYITIISFIKIKYLIYLWKNGKLEVRNSPIDKFATFGFRLAACAKGVCVYGAGTGTTIALGLGIDELLAHSGRPAIFKPIFGGTLDSFLTKVGVENPNREIVNIKNEIDLLTYKIKSLNNLQENLKEINSIETTTVEDKILLSEVKNALNEEILSQRSELEKTIEKKIQESSIIKEIYKDGSPFKK</sequence>
<reference evidence="2 3" key="1">
    <citation type="submission" date="2011-02" db="EMBL/GenBank/DDBJ databases">
        <title>The Genome Sequence of Mortierella verticillata NRRL 6337.</title>
        <authorList>
            <consortium name="The Broad Institute Genome Sequencing Platform"/>
            <person name="Russ C."/>
            <person name="Cuomo C."/>
            <person name="Burger G."/>
            <person name="Gray M.W."/>
            <person name="Holland P.W.H."/>
            <person name="King N."/>
            <person name="Lang F.B.F."/>
            <person name="Roger A.J."/>
            <person name="Ruiz-Trillo I."/>
            <person name="Young S.K."/>
            <person name="Zeng Q."/>
            <person name="Gargeya S."/>
            <person name="Alvarado L."/>
            <person name="Berlin A."/>
            <person name="Chapman S.B."/>
            <person name="Chen Z."/>
            <person name="Freedman E."/>
            <person name="Gellesch M."/>
            <person name="Goldberg J."/>
            <person name="Griggs A."/>
            <person name="Gujja S."/>
            <person name="Heilman E."/>
            <person name="Heiman D."/>
            <person name="Howarth C."/>
            <person name="Mehta T."/>
            <person name="Neiman D."/>
            <person name="Pearson M."/>
            <person name="Roberts A."/>
            <person name="Saif S."/>
            <person name="Shea T."/>
            <person name="Shenoy N."/>
            <person name="Sisk P."/>
            <person name="Stolte C."/>
            <person name="Sykes S."/>
            <person name="White J."/>
            <person name="Yandava C."/>
            <person name="Haas B."/>
            <person name="Nusbaum C."/>
            <person name="Birren B."/>
        </authorList>
    </citation>
    <scope>NUCLEOTIDE SEQUENCE [LARGE SCALE GENOMIC DNA]</scope>
    <source>
        <strain evidence="2 3">NRRL 6337</strain>
    </source>
</reference>
<geneLocation type="mitochondrion" evidence="2"/>
<keyword evidence="1" id="KW-1133">Transmembrane helix</keyword>
<protein>
    <submittedName>
        <fullName evidence="2">Uncharacterized protein</fullName>
    </submittedName>
</protein>
<dbReference type="EMBL" id="CM002878">
    <property type="protein sequence ID" value="KFH98262.1"/>
    <property type="molecule type" value="Genomic_DNA"/>
</dbReference>
<accession>A0A086VL63</accession>
<gene>
    <name evidence="2" type="ORF">MVEG_20000</name>
</gene>
<evidence type="ECO:0000256" key="1">
    <source>
        <dbReference type="SAM" id="Phobius"/>
    </source>
</evidence>
<keyword evidence="1" id="KW-0472">Membrane</keyword>
<evidence type="ECO:0000313" key="2">
    <source>
        <dbReference type="EMBL" id="KFH98262.1"/>
    </source>
</evidence>
<keyword evidence="2" id="KW-0496">Mitochondrion</keyword>
<feature type="transmembrane region" description="Helical" evidence="1">
    <location>
        <begin position="28"/>
        <end position="49"/>
    </location>
</feature>
<dbReference type="Proteomes" id="UP000243308">
    <property type="component" value="Mitochondrion MT"/>
</dbReference>
<proteinExistence type="predicted"/>
<name>A0A086VL63_9FUNG</name>